<name>A0A9D4N9N9_DREPO</name>
<dbReference type="Proteomes" id="UP000828390">
    <property type="component" value="Unassembled WGS sequence"/>
</dbReference>
<reference evidence="1" key="2">
    <citation type="submission" date="2020-11" db="EMBL/GenBank/DDBJ databases">
        <authorList>
            <person name="McCartney M.A."/>
            <person name="Auch B."/>
            <person name="Kono T."/>
            <person name="Mallez S."/>
            <person name="Becker A."/>
            <person name="Gohl D.M."/>
            <person name="Silverstein K.A.T."/>
            <person name="Koren S."/>
            <person name="Bechman K.B."/>
            <person name="Herman A."/>
            <person name="Abrahante J.E."/>
            <person name="Garbe J."/>
        </authorList>
    </citation>
    <scope>NUCLEOTIDE SEQUENCE</scope>
    <source>
        <strain evidence="1">Duluth1</strain>
        <tissue evidence="1">Whole animal</tissue>
    </source>
</reference>
<keyword evidence="2" id="KW-1185">Reference proteome</keyword>
<dbReference type="AlphaFoldDB" id="A0A9D4N9N9"/>
<evidence type="ECO:0000313" key="2">
    <source>
        <dbReference type="Proteomes" id="UP000828390"/>
    </source>
</evidence>
<gene>
    <name evidence="1" type="ORF">DPMN_014686</name>
</gene>
<accession>A0A9D4N9N9</accession>
<protein>
    <submittedName>
        <fullName evidence="1">Uncharacterized protein</fullName>
    </submittedName>
</protein>
<evidence type="ECO:0000313" key="1">
    <source>
        <dbReference type="EMBL" id="KAH3890601.1"/>
    </source>
</evidence>
<dbReference type="EMBL" id="JAIWYP010000001">
    <property type="protein sequence ID" value="KAH3890601.1"/>
    <property type="molecule type" value="Genomic_DNA"/>
</dbReference>
<organism evidence="1 2">
    <name type="scientific">Dreissena polymorpha</name>
    <name type="common">Zebra mussel</name>
    <name type="synonym">Mytilus polymorpha</name>
    <dbReference type="NCBI Taxonomy" id="45954"/>
    <lineage>
        <taxon>Eukaryota</taxon>
        <taxon>Metazoa</taxon>
        <taxon>Spiralia</taxon>
        <taxon>Lophotrochozoa</taxon>
        <taxon>Mollusca</taxon>
        <taxon>Bivalvia</taxon>
        <taxon>Autobranchia</taxon>
        <taxon>Heteroconchia</taxon>
        <taxon>Euheterodonta</taxon>
        <taxon>Imparidentia</taxon>
        <taxon>Neoheterodontei</taxon>
        <taxon>Myida</taxon>
        <taxon>Dreissenoidea</taxon>
        <taxon>Dreissenidae</taxon>
        <taxon>Dreissena</taxon>
    </lineage>
</organism>
<proteinExistence type="predicted"/>
<reference evidence="1" key="1">
    <citation type="journal article" date="2019" name="bioRxiv">
        <title>The Genome of the Zebra Mussel, Dreissena polymorpha: A Resource for Invasive Species Research.</title>
        <authorList>
            <person name="McCartney M.A."/>
            <person name="Auch B."/>
            <person name="Kono T."/>
            <person name="Mallez S."/>
            <person name="Zhang Y."/>
            <person name="Obille A."/>
            <person name="Becker A."/>
            <person name="Abrahante J.E."/>
            <person name="Garbe J."/>
            <person name="Badalamenti J.P."/>
            <person name="Herman A."/>
            <person name="Mangelson H."/>
            <person name="Liachko I."/>
            <person name="Sullivan S."/>
            <person name="Sone E.D."/>
            <person name="Koren S."/>
            <person name="Silverstein K.A.T."/>
            <person name="Beckman K.B."/>
            <person name="Gohl D.M."/>
        </authorList>
    </citation>
    <scope>NUCLEOTIDE SEQUENCE</scope>
    <source>
        <strain evidence="1">Duluth1</strain>
        <tissue evidence="1">Whole animal</tissue>
    </source>
</reference>
<sequence length="50" mass="5734">MAYIVRDKSPVLFTQLTQYAEPSKHLVDVDSHLHGFQTTTYQKSCSSYIV</sequence>
<comment type="caution">
    <text evidence="1">The sequence shown here is derived from an EMBL/GenBank/DDBJ whole genome shotgun (WGS) entry which is preliminary data.</text>
</comment>